<protein>
    <submittedName>
        <fullName evidence="1">Cytochrome b5</fullName>
    </submittedName>
</protein>
<sequence length="281" mass="32258">MSWIMNPNGVAPKAEAEENMVQDPFNPNRKVTKKSANQPFLAYQQYKEKKEQEHQEWLKKKEERDAKIARGEKVGRLEPDPTAEEEVGLLGLLKFIVYLLVIIALAGKFFTGHYLWEYDGKWVQLKTYWPSGDRLFSESFLATFDGTDENKPIYLAIDHDVFDVSSNRRTYGPGGSYHHMAGVDAARSFGTGCFATHRTHDLRGLSESELRGVDHWKKFFAEHKSYFKVGKVIHPPIDPASPIPEHCDPKKEEAKHPKKENKEKPIHPPSSKDDKPKREEL</sequence>
<evidence type="ECO:0000313" key="2">
    <source>
        <dbReference type="Proteomes" id="UP000790709"/>
    </source>
</evidence>
<gene>
    <name evidence="1" type="ORF">BV22DRAFT_1028785</name>
</gene>
<organism evidence="1 2">
    <name type="scientific">Leucogyrophana mollusca</name>
    <dbReference type="NCBI Taxonomy" id="85980"/>
    <lineage>
        <taxon>Eukaryota</taxon>
        <taxon>Fungi</taxon>
        <taxon>Dikarya</taxon>
        <taxon>Basidiomycota</taxon>
        <taxon>Agaricomycotina</taxon>
        <taxon>Agaricomycetes</taxon>
        <taxon>Agaricomycetidae</taxon>
        <taxon>Boletales</taxon>
        <taxon>Boletales incertae sedis</taxon>
        <taxon>Leucogyrophana</taxon>
    </lineage>
</organism>
<name>A0ACB8BWV5_9AGAM</name>
<accession>A0ACB8BWV5</accession>
<proteinExistence type="predicted"/>
<comment type="caution">
    <text evidence="1">The sequence shown here is derived from an EMBL/GenBank/DDBJ whole genome shotgun (WGS) entry which is preliminary data.</text>
</comment>
<dbReference type="Proteomes" id="UP000790709">
    <property type="component" value="Unassembled WGS sequence"/>
</dbReference>
<evidence type="ECO:0000313" key="1">
    <source>
        <dbReference type="EMBL" id="KAH7930041.1"/>
    </source>
</evidence>
<reference evidence="1" key="1">
    <citation type="journal article" date="2021" name="New Phytol.">
        <title>Evolutionary innovations through gain and loss of genes in the ectomycorrhizal Boletales.</title>
        <authorList>
            <person name="Wu G."/>
            <person name="Miyauchi S."/>
            <person name="Morin E."/>
            <person name="Kuo A."/>
            <person name="Drula E."/>
            <person name="Varga T."/>
            <person name="Kohler A."/>
            <person name="Feng B."/>
            <person name="Cao Y."/>
            <person name="Lipzen A."/>
            <person name="Daum C."/>
            <person name="Hundley H."/>
            <person name="Pangilinan J."/>
            <person name="Johnson J."/>
            <person name="Barry K."/>
            <person name="LaButti K."/>
            <person name="Ng V."/>
            <person name="Ahrendt S."/>
            <person name="Min B."/>
            <person name="Choi I.G."/>
            <person name="Park H."/>
            <person name="Plett J.M."/>
            <person name="Magnuson J."/>
            <person name="Spatafora J.W."/>
            <person name="Nagy L.G."/>
            <person name="Henrissat B."/>
            <person name="Grigoriev I.V."/>
            <person name="Yang Z.L."/>
            <person name="Xu J."/>
            <person name="Martin F.M."/>
        </authorList>
    </citation>
    <scope>NUCLEOTIDE SEQUENCE</scope>
    <source>
        <strain evidence="1">KUC20120723A-06</strain>
    </source>
</reference>
<keyword evidence="2" id="KW-1185">Reference proteome</keyword>
<dbReference type="EMBL" id="MU266335">
    <property type="protein sequence ID" value="KAH7930041.1"/>
    <property type="molecule type" value="Genomic_DNA"/>
</dbReference>